<dbReference type="KEGG" id="euz:DVS28_a4771"/>
<evidence type="ECO:0000256" key="4">
    <source>
        <dbReference type="ARBA" id="ARBA00022627"/>
    </source>
</evidence>
<dbReference type="PANTHER" id="PTHR10625:SF10">
    <property type="entry name" value="HISTONE DEACETYLASE HDAC1"/>
    <property type="match status" value="1"/>
</dbReference>
<dbReference type="InterPro" id="IPR023801">
    <property type="entry name" value="His_deacetylse_dom"/>
</dbReference>
<evidence type="ECO:0000259" key="5">
    <source>
        <dbReference type="Pfam" id="PF00850"/>
    </source>
</evidence>
<dbReference type="RefSeq" id="WP_114593611.1">
    <property type="nucleotide sequence ID" value="NZ_CP031165.1"/>
</dbReference>
<dbReference type="InterPro" id="IPR037138">
    <property type="entry name" value="His_deacetylse_dom_sf"/>
</dbReference>
<dbReference type="InterPro" id="IPR023696">
    <property type="entry name" value="Ureohydrolase_dom_sf"/>
</dbReference>
<dbReference type="GO" id="GO:0040029">
    <property type="term" value="P:epigenetic regulation of gene expression"/>
    <property type="evidence" value="ECO:0007669"/>
    <property type="project" value="TreeGrafter"/>
</dbReference>
<keyword evidence="4" id="KW-0006">Acetoin catabolism</keyword>
<sequence length="386" mass="41927">MPTALIWNDEAIQYDFGPHHPLKPIRVELTVDLIRACGLTDRDDVLTLPGDPFGTDDVLGLHTPKYVDAVQRLSASADRAGDMRWGLGPGDTPVFRGMHEASMDVCGASVAAARAVWEGRVDHAFNPAGGLHHAMPDRAAGFCVYDDPAAAIRWLLDHGAKRVAYIDVDTHHGDGVQAFFYDDPRVLTISLHESGRTLFPGTGFAGEIGEGDAKGTSLNVALPIATTGPIYLDAFDAVVPPALDAFEPDVLVTQLGCDTHMTDPLAHLALTTSDYELLARRLHGLAHEHADGRWVAMGGGGYQIVSVVPRAWTIYFAELTGQEVPFELPLDYVRRAHDRTGQETPTTFLEGAARISEEREKLVRASAEEAVEALKRAAFDHLERLT</sequence>
<gene>
    <name evidence="6" type="ORF">DVS28_a4771</name>
</gene>
<evidence type="ECO:0000313" key="7">
    <source>
        <dbReference type="Proteomes" id="UP000264006"/>
    </source>
</evidence>
<name>A0A346Y4N5_9ACTN</name>
<dbReference type="UniPathway" id="UPA00040"/>
<dbReference type="SUPFAM" id="SSF52768">
    <property type="entry name" value="Arginase/deacetylase"/>
    <property type="match status" value="1"/>
</dbReference>
<dbReference type="EMBL" id="CP031165">
    <property type="protein sequence ID" value="AXV09432.1"/>
    <property type="molecule type" value="Genomic_DNA"/>
</dbReference>
<accession>A0A346Y4N5</accession>
<feature type="domain" description="Histone deacetylase" evidence="5">
    <location>
        <begin position="20"/>
        <end position="318"/>
    </location>
</feature>
<dbReference type="Pfam" id="PF00850">
    <property type="entry name" value="Hist_deacetyl"/>
    <property type="match status" value="1"/>
</dbReference>
<protein>
    <recommendedName>
        <fullName evidence="3">Acetoin utilization protein AcuC</fullName>
    </recommendedName>
</protein>
<evidence type="ECO:0000256" key="2">
    <source>
        <dbReference type="ARBA" id="ARBA00005947"/>
    </source>
</evidence>
<dbReference type="PANTHER" id="PTHR10625">
    <property type="entry name" value="HISTONE DEACETYLASE HDAC1-RELATED"/>
    <property type="match status" value="1"/>
</dbReference>
<dbReference type="AlphaFoldDB" id="A0A346Y4N5"/>
<dbReference type="Proteomes" id="UP000264006">
    <property type="component" value="Chromosome"/>
</dbReference>
<evidence type="ECO:0000256" key="3">
    <source>
        <dbReference type="ARBA" id="ARBA00020218"/>
    </source>
</evidence>
<keyword evidence="7" id="KW-1185">Reference proteome</keyword>
<dbReference type="PRINTS" id="PR01272">
    <property type="entry name" value="ACUCPROTEIN"/>
</dbReference>
<dbReference type="CDD" id="cd09994">
    <property type="entry name" value="HDAC_AcuC_like"/>
    <property type="match status" value="1"/>
</dbReference>
<comment type="pathway">
    <text evidence="1">Ketone degradation; acetoin degradation.</text>
</comment>
<dbReference type="OrthoDB" id="9808367at2"/>
<evidence type="ECO:0000313" key="6">
    <source>
        <dbReference type="EMBL" id="AXV09432.1"/>
    </source>
</evidence>
<dbReference type="GO" id="GO:0045150">
    <property type="term" value="P:acetoin catabolic process"/>
    <property type="evidence" value="ECO:0007669"/>
    <property type="project" value="UniProtKB-UniPathway"/>
</dbReference>
<reference evidence="6 7" key="1">
    <citation type="submission" date="2018-09" db="EMBL/GenBank/DDBJ databases">
        <title>Complete genome sequence of Euzebya sp. DY32-46 isolated from seawater of Pacific Ocean.</title>
        <authorList>
            <person name="Xu L."/>
            <person name="Wu Y.-H."/>
            <person name="Xu X.-W."/>
        </authorList>
    </citation>
    <scope>NUCLEOTIDE SEQUENCE [LARGE SCALE GENOMIC DNA]</scope>
    <source>
        <strain evidence="6 7">DY32-46</strain>
    </source>
</reference>
<dbReference type="InterPro" id="IPR003085">
    <property type="entry name" value="AcuC"/>
</dbReference>
<comment type="similarity">
    <text evidence="2">Belongs to the histone deacetylase family.</text>
</comment>
<dbReference type="InterPro" id="IPR000286">
    <property type="entry name" value="HDACs"/>
</dbReference>
<dbReference type="GO" id="GO:0004407">
    <property type="term" value="F:histone deacetylase activity"/>
    <property type="evidence" value="ECO:0007669"/>
    <property type="project" value="TreeGrafter"/>
</dbReference>
<organism evidence="6 7">
    <name type="scientific">Euzebya pacifica</name>
    <dbReference type="NCBI Taxonomy" id="1608957"/>
    <lineage>
        <taxon>Bacteria</taxon>
        <taxon>Bacillati</taxon>
        <taxon>Actinomycetota</taxon>
        <taxon>Nitriliruptoria</taxon>
        <taxon>Euzebyales</taxon>
    </lineage>
</organism>
<proteinExistence type="inferred from homology"/>
<dbReference type="Gene3D" id="3.40.800.20">
    <property type="entry name" value="Histone deacetylase domain"/>
    <property type="match status" value="1"/>
</dbReference>
<dbReference type="PRINTS" id="PR01270">
    <property type="entry name" value="HDASUPER"/>
</dbReference>
<evidence type="ECO:0000256" key="1">
    <source>
        <dbReference type="ARBA" id="ARBA00005101"/>
    </source>
</evidence>